<feature type="transmembrane region" description="Helical" evidence="6">
    <location>
        <begin position="173"/>
        <end position="191"/>
    </location>
</feature>
<dbReference type="InterPro" id="IPR056309">
    <property type="entry name" value="CGL160/ATPI_dom"/>
</dbReference>
<gene>
    <name evidence="8" type="ORF">BWQ96_07625</name>
</gene>
<feature type="transmembrane region" description="Helical" evidence="6">
    <location>
        <begin position="146"/>
        <end position="167"/>
    </location>
</feature>
<evidence type="ECO:0000256" key="2">
    <source>
        <dbReference type="ARBA" id="ARBA00022692"/>
    </source>
</evidence>
<dbReference type="PANTHER" id="PTHR34118:SF6">
    <property type="entry name" value="PROTEIN CONSERVED ONLY IN THE GREEN LINEAGE 160, CHLOROPLASTIC"/>
    <property type="match status" value="1"/>
</dbReference>
<evidence type="ECO:0000256" key="3">
    <source>
        <dbReference type="ARBA" id="ARBA00022989"/>
    </source>
</evidence>
<evidence type="ECO:0000313" key="8">
    <source>
        <dbReference type="EMBL" id="PXF42621.1"/>
    </source>
</evidence>
<dbReference type="OrthoDB" id="3700at2759"/>
<evidence type="ECO:0000256" key="6">
    <source>
        <dbReference type="SAM" id="Phobius"/>
    </source>
</evidence>
<evidence type="ECO:0000256" key="1">
    <source>
        <dbReference type="ARBA" id="ARBA00004141"/>
    </source>
</evidence>
<evidence type="ECO:0000256" key="5">
    <source>
        <dbReference type="SAM" id="MobiDB-lite"/>
    </source>
</evidence>
<name>A0A2V3IKM7_9FLOR</name>
<keyword evidence="4 6" id="KW-0472">Membrane</keyword>
<feature type="transmembrane region" description="Helical" evidence="6">
    <location>
        <begin position="203"/>
        <end position="224"/>
    </location>
</feature>
<comment type="subcellular location">
    <subcellularLocation>
        <location evidence="1">Membrane</location>
        <topology evidence="1">Multi-pass membrane protein</topology>
    </subcellularLocation>
</comment>
<keyword evidence="2 6" id="KW-0812">Transmembrane</keyword>
<reference evidence="8 9" key="1">
    <citation type="journal article" date="2018" name="Mol. Biol. Evol.">
        <title>Analysis of the draft genome of the red seaweed Gracilariopsis chorda provides insights into genome size evolution in Rhodophyta.</title>
        <authorList>
            <person name="Lee J."/>
            <person name="Yang E.C."/>
            <person name="Graf L."/>
            <person name="Yang J.H."/>
            <person name="Qiu H."/>
            <person name="Zel Zion U."/>
            <person name="Chan C.X."/>
            <person name="Stephens T.G."/>
            <person name="Weber A.P.M."/>
            <person name="Boo G.H."/>
            <person name="Boo S.M."/>
            <person name="Kim K.M."/>
            <person name="Shin Y."/>
            <person name="Jung M."/>
            <person name="Lee S.J."/>
            <person name="Yim H.S."/>
            <person name="Lee J.H."/>
            <person name="Bhattacharya D."/>
            <person name="Yoon H.S."/>
        </authorList>
    </citation>
    <scope>NUCLEOTIDE SEQUENCE [LARGE SCALE GENOMIC DNA]</scope>
    <source>
        <strain evidence="8 9">SKKU-2015</strain>
        <tissue evidence="8">Whole body</tissue>
    </source>
</reference>
<proteinExistence type="predicted"/>
<feature type="transmembrane region" description="Helical" evidence="6">
    <location>
        <begin position="230"/>
        <end position="252"/>
    </location>
</feature>
<evidence type="ECO:0000256" key="4">
    <source>
        <dbReference type="ARBA" id="ARBA00023136"/>
    </source>
</evidence>
<organism evidence="8 9">
    <name type="scientific">Gracilariopsis chorda</name>
    <dbReference type="NCBI Taxonomy" id="448386"/>
    <lineage>
        <taxon>Eukaryota</taxon>
        <taxon>Rhodophyta</taxon>
        <taxon>Florideophyceae</taxon>
        <taxon>Rhodymeniophycidae</taxon>
        <taxon>Gracilariales</taxon>
        <taxon>Gracilariaceae</taxon>
        <taxon>Gracilariopsis</taxon>
    </lineage>
</organism>
<evidence type="ECO:0000259" key="7">
    <source>
        <dbReference type="Pfam" id="PF24763"/>
    </source>
</evidence>
<keyword evidence="3 6" id="KW-1133">Transmembrane helix</keyword>
<sequence>MVVAFSQFVPVNTCCGNRWTNSTKLLGAAPKGNTCSPNGGNGNRQIIQANSLEDSKRRAKSQYDNIPDLNQQYLAELSWVERKYGPGRLKKDITKEAQRSILRSDCRAGPQSVEKQSAGGDKMDTKDMRGDREADLTQYTVLRNKLLADTLFVGALGLCGVWSIATIKEVQSFTVGLCGSMAYVALLGRSVDRLGESARTTGTGIGVSLQPARIAILALLIVGAAKNSQYLSVIPVLIGFFTYKVALLIPLITGEAFE</sequence>
<dbReference type="Pfam" id="PF24763">
    <property type="entry name" value="CGL160_C"/>
    <property type="match status" value="1"/>
</dbReference>
<dbReference type="EMBL" id="NBIV01000155">
    <property type="protein sequence ID" value="PXF42621.1"/>
    <property type="molecule type" value="Genomic_DNA"/>
</dbReference>
<dbReference type="STRING" id="448386.A0A2V3IKM7"/>
<feature type="region of interest" description="Disordered" evidence="5">
    <location>
        <begin position="105"/>
        <end position="127"/>
    </location>
</feature>
<keyword evidence="9" id="KW-1185">Reference proteome</keyword>
<dbReference type="GO" id="GO:0016020">
    <property type="term" value="C:membrane"/>
    <property type="evidence" value="ECO:0007669"/>
    <property type="project" value="UniProtKB-SubCell"/>
</dbReference>
<feature type="domain" description="CGL160/ATPI" evidence="7">
    <location>
        <begin position="137"/>
        <end position="250"/>
    </location>
</feature>
<dbReference type="AlphaFoldDB" id="A0A2V3IKM7"/>
<dbReference type="PANTHER" id="PTHR34118">
    <property type="entry name" value="NF-KAPPA-B INHIBITOR-LIKE PROTEIN-RELATED"/>
    <property type="match status" value="1"/>
</dbReference>
<protein>
    <submittedName>
        <fullName evidence="8">ATP synthase protein I</fullName>
    </submittedName>
</protein>
<comment type="caution">
    <text evidence="8">The sequence shown here is derived from an EMBL/GenBank/DDBJ whole genome shotgun (WGS) entry which is preliminary data.</text>
</comment>
<dbReference type="Proteomes" id="UP000247409">
    <property type="component" value="Unassembled WGS sequence"/>
</dbReference>
<accession>A0A2V3IKM7</accession>
<evidence type="ECO:0000313" key="9">
    <source>
        <dbReference type="Proteomes" id="UP000247409"/>
    </source>
</evidence>